<evidence type="ECO:0000259" key="13">
    <source>
        <dbReference type="PROSITE" id="PS51755"/>
    </source>
</evidence>
<keyword evidence="15" id="KW-1185">Reference proteome</keyword>
<evidence type="ECO:0000256" key="7">
    <source>
        <dbReference type="ARBA" id="ARBA00023163"/>
    </source>
</evidence>
<evidence type="ECO:0000256" key="6">
    <source>
        <dbReference type="ARBA" id="ARBA00023125"/>
    </source>
</evidence>
<dbReference type="SMART" id="SM00862">
    <property type="entry name" value="Trans_reg_C"/>
    <property type="match status" value="1"/>
</dbReference>
<comment type="function">
    <text evidence="8">Member of the two-component regulatory system KdpD/KdpE involved in the regulation of the kdp operon. Upon phosphorylation by KdpD, functions as a transcription regulator by direct binding to promoter regions of target genes to positively regulate their expression.</text>
</comment>
<evidence type="ECO:0000256" key="9">
    <source>
        <dbReference type="ARBA" id="ARBA00074083"/>
    </source>
</evidence>
<dbReference type="SMART" id="SM00448">
    <property type="entry name" value="REC"/>
    <property type="match status" value="1"/>
</dbReference>
<evidence type="ECO:0000256" key="10">
    <source>
        <dbReference type="PROSITE-ProRule" id="PRU00169"/>
    </source>
</evidence>
<dbReference type="OrthoDB" id="9802426at2"/>
<name>A0A1C0ZSK5_9BACL</name>
<accession>A0A1C0ZSK5</accession>
<evidence type="ECO:0000259" key="12">
    <source>
        <dbReference type="PROSITE" id="PS50110"/>
    </source>
</evidence>
<evidence type="ECO:0000256" key="5">
    <source>
        <dbReference type="ARBA" id="ARBA00023015"/>
    </source>
</evidence>
<dbReference type="Pfam" id="PF00072">
    <property type="entry name" value="Response_reg"/>
    <property type="match status" value="1"/>
</dbReference>
<dbReference type="GO" id="GO:0000156">
    <property type="term" value="F:phosphorelay response regulator activity"/>
    <property type="evidence" value="ECO:0007669"/>
    <property type="project" value="TreeGrafter"/>
</dbReference>
<keyword evidence="5" id="KW-0805">Transcription regulation</keyword>
<dbReference type="InterPro" id="IPR001789">
    <property type="entry name" value="Sig_transdc_resp-reg_receiver"/>
</dbReference>
<dbReference type="CDD" id="cd00383">
    <property type="entry name" value="trans_reg_C"/>
    <property type="match status" value="1"/>
</dbReference>
<dbReference type="SUPFAM" id="SSF52172">
    <property type="entry name" value="CheY-like"/>
    <property type="match status" value="1"/>
</dbReference>
<evidence type="ECO:0000313" key="14">
    <source>
        <dbReference type="EMBL" id="OCT11064.1"/>
    </source>
</evidence>
<dbReference type="STRING" id="512399.A8709_05035"/>
<dbReference type="GO" id="GO:0005829">
    <property type="term" value="C:cytosol"/>
    <property type="evidence" value="ECO:0007669"/>
    <property type="project" value="TreeGrafter"/>
</dbReference>
<dbReference type="Proteomes" id="UP000093309">
    <property type="component" value="Unassembled WGS sequence"/>
</dbReference>
<keyword evidence="3 10" id="KW-0597">Phosphoprotein</keyword>
<evidence type="ECO:0000256" key="2">
    <source>
        <dbReference type="ARBA" id="ARBA00022490"/>
    </source>
</evidence>
<gene>
    <name evidence="14" type="ORF">A8709_05035</name>
</gene>
<organism evidence="14 15">
    <name type="scientific">Paenibacillus pectinilyticus</name>
    <dbReference type="NCBI Taxonomy" id="512399"/>
    <lineage>
        <taxon>Bacteria</taxon>
        <taxon>Bacillati</taxon>
        <taxon>Bacillota</taxon>
        <taxon>Bacilli</taxon>
        <taxon>Bacillales</taxon>
        <taxon>Paenibacillaceae</taxon>
        <taxon>Paenibacillus</taxon>
    </lineage>
</organism>
<dbReference type="GO" id="GO:0000987">
    <property type="term" value="F:cis-regulatory region sequence-specific DNA binding"/>
    <property type="evidence" value="ECO:0007669"/>
    <property type="project" value="UniProtKB-ARBA"/>
</dbReference>
<comment type="caution">
    <text evidence="14">The sequence shown here is derived from an EMBL/GenBank/DDBJ whole genome shotgun (WGS) entry which is preliminary data.</text>
</comment>
<dbReference type="CDD" id="cd17620">
    <property type="entry name" value="REC_OmpR_KdpE-like"/>
    <property type="match status" value="1"/>
</dbReference>
<evidence type="ECO:0000313" key="15">
    <source>
        <dbReference type="Proteomes" id="UP000093309"/>
    </source>
</evidence>
<evidence type="ECO:0000256" key="8">
    <source>
        <dbReference type="ARBA" id="ARBA00057085"/>
    </source>
</evidence>
<keyword evidence="2" id="KW-0963">Cytoplasm</keyword>
<dbReference type="Gene3D" id="6.10.250.690">
    <property type="match status" value="1"/>
</dbReference>
<evidence type="ECO:0000256" key="1">
    <source>
        <dbReference type="ARBA" id="ARBA00004496"/>
    </source>
</evidence>
<dbReference type="GO" id="GO:0032993">
    <property type="term" value="C:protein-DNA complex"/>
    <property type="evidence" value="ECO:0007669"/>
    <property type="project" value="TreeGrafter"/>
</dbReference>
<dbReference type="InterPro" id="IPR011006">
    <property type="entry name" value="CheY-like_superfamily"/>
</dbReference>
<evidence type="ECO:0000256" key="3">
    <source>
        <dbReference type="ARBA" id="ARBA00022553"/>
    </source>
</evidence>
<feature type="modified residue" description="4-aspartylphosphate" evidence="10">
    <location>
        <position position="58"/>
    </location>
</feature>
<dbReference type="RefSeq" id="WP_065857761.1">
    <property type="nucleotide sequence ID" value="NZ_LYPC01000028.1"/>
</dbReference>
<protein>
    <recommendedName>
        <fullName evidence="9">Transcriptional regulatory protein KdpE</fullName>
    </recommendedName>
</protein>
<dbReference type="Pfam" id="PF00486">
    <property type="entry name" value="Trans_reg_C"/>
    <property type="match status" value="1"/>
</dbReference>
<feature type="DNA-binding region" description="OmpR/PhoB-type" evidence="11">
    <location>
        <begin position="131"/>
        <end position="231"/>
    </location>
</feature>
<dbReference type="InterPro" id="IPR039420">
    <property type="entry name" value="WalR-like"/>
</dbReference>
<dbReference type="Gene3D" id="3.40.50.2300">
    <property type="match status" value="1"/>
</dbReference>
<dbReference type="GO" id="GO:0042802">
    <property type="term" value="F:identical protein binding"/>
    <property type="evidence" value="ECO:0007669"/>
    <property type="project" value="UniProtKB-ARBA"/>
</dbReference>
<keyword evidence="4" id="KW-0902">Two-component regulatory system</keyword>
<dbReference type="Gene3D" id="1.10.10.10">
    <property type="entry name" value="Winged helix-like DNA-binding domain superfamily/Winged helix DNA-binding domain"/>
    <property type="match status" value="1"/>
</dbReference>
<proteinExistence type="predicted"/>
<reference evidence="15" key="1">
    <citation type="submission" date="2016-05" db="EMBL/GenBank/DDBJ databases">
        <title>Paenibacillus oryzae. sp. nov., isolated from the rice root.</title>
        <authorList>
            <person name="Zhang J."/>
            <person name="Zhang X."/>
        </authorList>
    </citation>
    <scope>NUCLEOTIDE SEQUENCE [LARGE SCALE GENOMIC DNA]</scope>
    <source>
        <strain evidence="15">KCTC13222</strain>
    </source>
</reference>
<dbReference type="PANTHER" id="PTHR48111">
    <property type="entry name" value="REGULATOR OF RPOS"/>
    <property type="match status" value="1"/>
</dbReference>
<dbReference type="FunFam" id="1.10.10.10:FF:000210">
    <property type="entry name" value="Winged-helix transcriptional response regulator KdpE"/>
    <property type="match status" value="1"/>
</dbReference>
<dbReference type="PROSITE" id="PS51755">
    <property type="entry name" value="OMPR_PHOB"/>
    <property type="match status" value="1"/>
</dbReference>
<keyword evidence="7" id="KW-0804">Transcription</keyword>
<evidence type="ECO:0000256" key="11">
    <source>
        <dbReference type="PROSITE-ProRule" id="PRU01091"/>
    </source>
</evidence>
<evidence type="ECO:0000256" key="4">
    <source>
        <dbReference type="ARBA" id="ARBA00023012"/>
    </source>
</evidence>
<dbReference type="PROSITE" id="PS50110">
    <property type="entry name" value="RESPONSE_REGULATORY"/>
    <property type="match status" value="1"/>
</dbReference>
<feature type="domain" description="Response regulatory" evidence="12">
    <location>
        <begin position="9"/>
        <end position="122"/>
    </location>
</feature>
<dbReference type="InterPro" id="IPR036388">
    <property type="entry name" value="WH-like_DNA-bd_sf"/>
</dbReference>
<sequence>MSLTLTGAKILIIDDESQIRKLLRVTLTAHGFETAEAATGQEGLLQATMVRPDLIVLDLGLPDMTGMDVLEGIREWSQVPIIILTAQDQEPDKVAALDRGADDYVTKPFGMGEFMARMRVALRHIAKAPDEPVLKLGQLVIDLAKRSVELGGEKLKLTPTEYDLLKVLGVNAGRVMTHKQLLKQVWGGQQYESDSQYLRVYVGHLRKKIEIDPARPQYILTEPGIGYRFAWQEG</sequence>
<dbReference type="AlphaFoldDB" id="A0A1C0ZSK5"/>
<dbReference type="InterPro" id="IPR001867">
    <property type="entry name" value="OmpR/PhoB-type_DNA-bd"/>
</dbReference>
<feature type="domain" description="OmpR/PhoB-type" evidence="13">
    <location>
        <begin position="131"/>
        <end position="231"/>
    </location>
</feature>
<dbReference type="GO" id="GO:0045893">
    <property type="term" value="P:positive regulation of DNA-templated transcription"/>
    <property type="evidence" value="ECO:0007669"/>
    <property type="project" value="UniProtKB-ARBA"/>
</dbReference>
<dbReference type="FunFam" id="3.40.50.2300:FF:000021">
    <property type="entry name" value="Two-component system response regulator KdpE"/>
    <property type="match status" value="1"/>
</dbReference>
<keyword evidence="6 11" id="KW-0238">DNA-binding</keyword>
<dbReference type="PANTHER" id="PTHR48111:SF50">
    <property type="entry name" value="KDP OPERON TRANSCRIPTIONAL REGULATORY PROTEIN KDPE"/>
    <property type="match status" value="1"/>
</dbReference>
<comment type="subcellular location">
    <subcellularLocation>
        <location evidence="1">Cytoplasm</location>
    </subcellularLocation>
</comment>
<dbReference type="EMBL" id="LYPC01000028">
    <property type="protein sequence ID" value="OCT11064.1"/>
    <property type="molecule type" value="Genomic_DNA"/>
</dbReference>